<evidence type="ECO:0000256" key="5">
    <source>
        <dbReference type="ARBA" id="ARBA00022970"/>
    </source>
</evidence>
<dbReference type="SUPFAM" id="SSF52540">
    <property type="entry name" value="P-loop containing nucleoside triphosphate hydrolases"/>
    <property type="match status" value="1"/>
</dbReference>
<dbReference type="AlphaFoldDB" id="A0A7W7QSG5"/>
<reference evidence="7 8" key="1">
    <citation type="submission" date="2020-08" db="EMBL/GenBank/DDBJ databases">
        <title>Genomic Encyclopedia of Type Strains, Phase III (KMG-III): the genomes of soil and plant-associated and newly described type strains.</title>
        <authorList>
            <person name="Whitman W."/>
        </authorList>
    </citation>
    <scope>NUCLEOTIDE SEQUENCE [LARGE SCALE GENOMIC DNA]</scope>
    <source>
        <strain evidence="7 8">CECT 8840</strain>
    </source>
</reference>
<dbReference type="InterPro" id="IPR003593">
    <property type="entry name" value="AAA+_ATPase"/>
</dbReference>
<gene>
    <name evidence="7" type="ORF">FHS44_006101</name>
</gene>
<comment type="caution">
    <text evidence="7">The sequence shown here is derived from an EMBL/GenBank/DDBJ whole genome shotgun (WGS) entry which is preliminary data.</text>
</comment>
<keyword evidence="8" id="KW-1185">Reference proteome</keyword>
<dbReference type="Gene3D" id="3.40.50.300">
    <property type="entry name" value="P-loop containing nucleotide triphosphate hydrolases"/>
    <property type="match status" value="1"/>
</dbReference>
<evidence type="ECO:0000313" key="7">
    <source>
        <dbReference type="EMBL" id="MBB4918965.1"/>
    </source>
</evidence>
<evidence type="ECO:0000313" key="8">
    <source>
        <dbReference type="Proteomes" id="UP000552644"/>
    </source>
</evidence>
<evidence type="ECO:0000256" key="3">
    <source>
        <dbReference type="ARBA" id="ARBA00022741"/>
    </source>
</evidence>
<dbReference type="InterPro" id="IPR052156">
    <property type="entry name" value="BCAA_Transport_ATP-bd_LivF"/>
</dbReference>
<evidence type="ECO:0000256" key="1">
    <source>
        <dbReference type="ARBA" id="ARBA00005417"/>
    </source>
</evidence>
<feature type="domain" description="ABC transporter" evidence="6">
    <location>
        <begin position="13"/>
        <end position="237"/>
    </location>
</feature>
<dbReference type="GO" id="GO:0015807">
    <property type="term" value="P:L-amino acid transport"/>
    <property type="evidence" value="ECO:0007669"/>
    <property type="project" value="TreeGrafter"/>
</dbReference>
<dbReference type="EMBL" id="JACHJP010000008">
    <property type="protein sequence ID" value="MBB4918965.1"/>
    <property type="molecule type" value="Genomic_DNA"/>
</dbReference>
<dbReference type="PROSITE" id="PS00211">
    <property type="entry name" value="ABC_TRANSPORTER_1"/>
    <property type="match status" value="1"/>
</dbReference>
<evidence type="ECO:0000259" key="6">
    <source>
        <dbReference type="PROSITE" id="PS50893"/>
    </source>
</evidence>
<name>A0A7W7QSG5_9ACTN</name>
<proteinExistence type="inferred from homology"/>
<keyword evidence="2" id="KW-0813">Transport</keyword>
<dbReference type="PANTHER" id="PTHR43820:SF4">
    <property type="entry name" value="HIGH-AFFINITY BRANCHED-CHAIN AMINO ACID TRANSPORT ATP-BINDING PROTEIN LIVF"/>
    <property type="match status" value="1"/>
</dbReference>
<dbReference type="InterPro" id="IPR003439">
    <property type="entry name" value="ABC_transporter-like_ATP-bd"/>
</dbReference>
<keyword evidence="4 7" id="KW-0067">ATP-binding</keyword>
<dbReference type="Proteomes" id="UP000552644">
    <property type="component" value="Unassembled WGS sequence"/>
</dbReference>
<dbReference type="GO" id="GO:0005524">
    <property type="term" value="F:ATP binding"/>
    <property type="evidence" value="ECO:0007669"/>
    <property type="project" value="UniProtKB-KW"/>
</dbReference>
<evidence type="ECO:0000256" key="2">
    <source>
        <dbReference type="ARBA" id="ARBA00022448"/>
    </source>
</evidence>
<dbReference type="InterPro" id="IPR017871">
    <property type="entry name" value="ABC_transporter-like_CS"/>
</dbReference>
<sequence>MGAQPPPAPVSGLSVSRLTVERDHLPIVREASLVAPAGEITVLLGVNGAGKTTLIEGISGATPVASGEITLDGRRIERKRPTARAKLGLAHVEQGRSVFRDLTTEQNFLVAAGDNDVESVFELFPELARRRNSRAGLLSGGEQQMVALGRALVRRPSILLLDELSLGLAPVVVERLFAAVRDLADSGVCVLLVEQFADLALSVGGRAYVLRTGRMVFEGECAELAASPGLLQRLYLGSAEEAA</sequence>
<dbReference type="GO" id="GO:0016887">
    <property type="term" value="F:ATP hydrolysis activity"/>
    <property type="evidence" value="ECO:0007669"/>
    <property type="project" value="InterPro"/>
</dbReference>
<dbReference type="InterPro" id="IPR027417">
    <property type="entry name" value="P-loop_NTPase"/>
</dbReference>
<keyword evidence="5" id="KW-0029">Amino-acid transport</keyword>
<protein>
    <submittedName>
        <fullName evidence="7">Branched-chain amino acid transport system ATP-binding protein</fullName>
    </submittedName>
</protein>
<dbReference type="PROSITE" id="PS50893">
    <property type="entry name" value="ABC_TRANSPORTER_2"/>
    <property type="match status" value="1"/>
</dbReference>
<dbReference type="SMART" id="SM00382">
    <property type="entry name" value="AAA"/>
    <property type="match status" value="1"/>
</dbReference>
<comment type="similarity">
    <text evidence="1">Belongs to the ABC transporter superfamily.</text>
</comment>
<keyword evidence="3" id="KW-0547">Nucleotide-binding</keyword>
<dbReference type="PANTHER" id="PTHR43820">
    <property type="entry name" value="HIGH-AFFINITY BRANCHED-CHAIN AMINO ACID TRANSPORT ATP-BINDING PROTEIN LIVF"/>
    <property type="match status" value="1"/>
</dbReference>
<evidence type="ECO:0000256" key="4">
    <source>
        <dbReference type="ARBA" id="ARBA00022840"/>
    </source>
</evidence>
<organism evidence="7 8">
    <name type="scientific">Streptosporangium saharense</name>
    <dbReference type="NCBI Taxonomy" id="1706840"/>
    <lineage>
        <taxon>Bacteria</taxon>
        <taxon>Bacillati</taxon>
        <taxon>Actinomycetota</taxon>
        <taxon>Actinomycetes</taxon>
        <taxon>Streptosporangiales</taxon>
        <taxon>Streptosporangiaceae</taxon>
        <taxon>Streptosporangium</taxon>
    </lineage>
</organism>
<dbReference type="GO" id="GO:0015658">
    <property type="term" value="F:branched-chain amino acid transmembrane transporter activity"/>
    <property type="evidence" value="ECO:0007669"/>
    <property type="project" value="TreeGrafter"/>
</dbReference>
<accession>A0A7W7QSG5</accession>
<dbReference type="RefSeq" id="WP_221461475.1">
    <property type="nucleotide sequence ID" value="NZ_JACHJP010000008.1"/>
</dbReference>
<dbReference type="Pfam" id="PF00005">
    <property type="entry name" value="ABC_tran"/>
    <property type="match status" value="1"/>
</dbReference>